<sequence>MNHNWIRAGFLAAFAFLIIYLDRLGQLPLYIAPRMELYVKLSAIVLNAAAVHQAFLALSHRPHAADCDECGHDSPHKHHHHDHHDHDHDHSMSPLKSILVYGLFLLPLLLGFLLPAAAQEHEVNSSGIPHLHSGSHEVK</sequence>
<organism evidence="3 4">
    <name type="scientific">Paenibacillus catalpae</name>
    <dbReference type="NCBI Taxonomy" id="1045775"/>
    <lineage>
        <taxon>Bacteria</taxon>
        <taxon>Bacillati</taxon>
        <taxon>Bacillota</taxon>
        <taxon>Bacilli</taxon>
        <taxon>Bacillales</taxon>
        <taxon>Paenibacillaceae</taxon>
        <taxon>Paenibacillus</taxon>
    </lineage>
</organism>
<dbReference type="Pfam" id="PF09323">
    <property type="entry name" value="DUF1980"/>
    <property type="match status" value="1"/>
</dbReference>
<dbReference type="AlphaFoldDB" id="A0A1I1Y4L9"/>
<keyword evidence="1" id="KW-1133">Transmembrane helix</keyword>
<keyword evidence="4" id="KW-1185">Reference proteome</keyword>
<proteinExistence type="predicted"/>
<dbReference type="RefSeq" id="WP_245772978.1">
    <property type="nucleotide sequence ID" value="NZ_FOMT01000002.1"/>
</dbReference>
<dbReference type="InterPro" id="IPR052955">
    <property type="entry name" value="UPF0703_membrane_permease"/>
</dbReference>
<evidence type="ECO:0000259" key="2">
    <source>
        <dbReference type="Pfam" id="PF09323"/>
    </source>
</evidence>
<dbReference type="PANTHER" id="PTHR40047">
    <property type="entry name" value="UPF0703 PROTEIN YCGQ"/>
    <property type="match status" value="1"/>
</dbReference>
<dbReference type="PANTHER" id="PTHR40047:SF1">
    <property type="entry name" value="UPF0703 PROTEIN YCGQ"/>
    <property type="match status" value="1"/>
</dbReference>
<keyword evidence="1" id="KW-0472">Membrane</keyword>
<evidence type="ECO:0000256" key="1">
    <source>
        <dbReference type="SAM" id="Phobius"/>
    </source>
</evidence>
<name>A0A1I1Y4L9_9BACL</name>
<reference evidence="4" key="1">
    <citation type="submission" date="2016-10" db="EMBL/GenBank/DDBJ databases">
        <authorList>
            <person name="Varghese N."/>
            <person name="Submissions S."/>
        </authorList>
    </citation>
    <scope>NUCLEOTIDE SEQUENCE [LARGE SCALE GENOMIC DNA]</scope>
    <source>
        <strain evidence="4">CGMCC 1.10784</strain>
    </source>
</reference>
<feature type="domain" description="DUF1980" evidence="2">
    <location>
        <begin position="6"/>
        <end position="118"/>
    </location>
</feature>
<feature type="transmembrane region" description="Helical" evidence="1">
    <location>
        <begin position="98"/>
        <end position="118"/>
    </location>
</feature>
<dbReference type="InterPro" id="IPR048493">
    <property type="entry name" value="DUF1980_N"/>
</dbReference>
<evidence type="ECO:0000313" key="3">
    <source>
        <dbReference type="EMBL" id="SFE14544.1"/>
    </source>
</evidence>
<keyword evidence="1" id="KW-0812">Transmembrane</keyword>
<feature type="transmembrane region" description="Helical" evidence="1">
    <location>
        <begin position="6"/>
        <end position="25"/>
    </location>
</feature>
<dbReference type="Proteomes" id="UP000198855">
    <property type="component" value="Unassembled WGS sequence"/>
</dbReference>
<evidence type="ECO:0000313" key="4">
    <source>
        <dbReference type="Proteomes" id="UP000198855"/>
    </source>
</evidence>
<dbReference type="EMBL" id="FOMT01000002">
    <property type="protein sequence ID" value="SFE14544.1"/>
    <property type="molecule type" value="Genomic_DNA"/>
</dbReference>
<protein>
    <recommendedName>
        <fullName evidence="2">DUF1980 domain-containing protein</fullName>
    </recommendedName>
</protein>
<accession>A0A1I1Y4L9</accession>
<gene>
    <name evidence="3" type="ORF">SAMN05216378_2482</name>
</gene>